<dbReference type="AlphaFoldDB" id="A0A0G4PT80"/>
<reference evidence="3 4" key="1">
    <citation type="journal article" date="2014" name="Nat. Commun.">
        <title>Multiple recent horizontal transfers of a large genomic region in cheese making fungi.</title>
        <authorList>
            <person name="Cheeseman K."/>
            <person name="Ropars J."/>
            <person name="Renault P."/>
            <person name="Dupont J."/>
            <person name="Gouzy J."/>
            <person name="Branca A."/>
            <person name="Abraham A.L."/>
            <person name="Ceppi M."/>
            <person name="Conseiller E."/>
            <person name="Debuchy R."/>
            <person name="Malagnac F."/>
            <person name="Goarin A."/>
            <person name="Silar P."/>
            <person name="Lacoste S."/>
            <person name="Sallet E."/>
            <person name="Bensimon A."/>
            <person name="Giraud T."/>
            <person name="Brygoo Y."/>
        </authorList>
    </citation>
    <scope>NUCLEOTIDE SEQUENCE [LARGE SCALE GENOMIC DNA]</scope>
    <source>
        <strain evidence="4">FM 013</strain>
    </source>
</reference>
<feature type="domain" description="Alpha-carbonic anhydrase" evidence="2">
    <location>
        <begin position="37"/>
        <end position="269"/>
    </location>
</feature>
<dbReference type="PANTHER" id="PTHR18952:SF274">
    <property type="entry name" value="ALPHA-CARBONIC ANHYDRASE DOMAIN-CONTAINING PROTEIN"/>
    <property type="match status" value="1"/>
</dbReference>
<dbReference type="Gene3D" id="3.10.200.10">
    <property type="entry name" value="Alpha carbonic anhydrase"/>
    <property type="match status" value="1"/>
</dbReference>
<name>A0A0G4PT80_PENC3</name>
<dbReference type="STRING" id="1429867.A0A0G4PT80"/>
<proteinExistence type="predicted"/>
<evidence type="ECO:0000256" key="1">
    <source>
        <dbReference type="SAM" id="SignalP"/>
    </source>
</evidence>
<dbReference type="SUPFAM" id="SSF51069">
    <property type="entry name" value="Carbonic anhydrase"/>
    <property type="match status" value="1"/>
</dbReference>
<dbReference type="InterPro" id="IPR001148">
    <property type="entry name" value="CA_dom"/>
</dbReference>
<keyword evidence="1" id="KW-0732">Signal</keyword>
<dbReference type="SMART" id="SM01057">
    <property type="entry name" value="Carb_anhydrase"/>
    <property type="match status" value="1"/>
</dbReference>
<evidence type="ECO:0000259" key="2">
    <source>
        <dbReference type="PROSITE" id="PS51144"/>
    </source>
</evidence>
<dbReference type="GO" id="GO:0004089">
    <property type="term" value="F:carbonate dehydratase activity"/>
    <property type="evidence" value="ECO:0007669"/>
    <property type="project" value="InterPro"/>
</dbReference>
<feature type="signal peptide" evidence="1">
    <location>
        <begin position="1"/>
        <end position="19"/>
    </location>
</feature>
<accession>A0A0G4PT80</accession>
<dbReference type="EMBL" id="HG793170">
    <property type="protein sequence ID" value="CRL29595.1"/>
    <property type="molecule type" value="Genomic_DNA"/>
</dbReference>
<protein>
    <submittedName>
        <fullName evidence="3">Carbonic anhydrase, alpha-class, catalytic domain</fullName>
    </submittedName>
</protein>
<dbReference type="CDD" id="cd03124">
    <property type="entry name" value="alpha_CA_prokaryotic_like"/>
    <property type="match status" value="1"/>
</dbReference>
<dbReference type="InterPro" id="IPR023561">
    <property type="entry name" value="Carbonic_anhydrase_a-class"/>
</dbReference>
<dbReference type="Pfam" id="PF00194">
    <property type="entry name" value="Carb_anhydrase"/>
    <property type="match status" value="1"/>
</dbReference>
<gene>
    <name evidence="3" type="ORF">PCAMFM013_S037g000082</name>
</gene>
<sequence>MHVAFLLAALFASLVVGCARHDNHQMRQRMARATSDQDWTYEVSYDWGRVNPDYALCQTGTQQSPIPLDLHQDLSAQHKLDFSDFHGNTTGNFYNWGYGPAFTVHRENENDLSNLPAVKFDNETVHIGGWHIHTPADHSVGGHKPKAEMHFVLYTADGHERAVLGFMIHPGSHDSVFFNQLPPIIGSNDTITQKQATLDLKQALAEVNNFDEVWTYKGSLTTPPCTEGIRWFVARSELFIGVDQMRAILGASAYSSRRGQDVWLHEINV</sequence>
<dbReference type="InterPro" id="IPR041891">
    <property type="entry name" value="Alpha_CA_prokaryot-like"/>
</dbReference>
<keyword evidence="4" id="KW-1185">Reference proteome</keyword>
<dbReference type="PROSITE" id="PS51144">
    <property type="entry name" value="ALPHA_CA_2"/>
    <property type="match status" value="1"/>
</dbReference>
<dbReference type="GO" id="GO:0008270">
    <property type="term" value="F:zinc ion binding"/>
    <property type="evidence" value="ECO:0007669"/>
    <property type="project" value="InterPro"/>
</dbReference>
<evidence type="ECO:0000313" key="4">
    <source>
        <dbReference type="Proteomes" id="UP000053732"/>
    </source>
</evidence>
<dbReference type="InterPro" id="IPR036398">
    <property type="entry name" value="CA_dom_sf"/>
</dbReference>
<evidence type="ECO:0000313" key="3">
    <source>
        <dbReference type="EMBL" id="CRL29595.1"/>
    </source>
</evidence>
<dbReference type="Proteomes" id="UP000053732">
    <property type="component" value="Unassembled WGS sequence"/>
</dbReference>
<feature type="chain" id="PRO_5005195716" evidence="1">
    <location>
        <begin position="20"/>
        <end position="269"/>
    </location>
</feature>
<organism evidence="3 4">
    <name type="scientific">Penicillium camemberti (strain FM 013)</name>
    <dbReference type="NCBI Taxonomy" id="1429867"/>
    <lineage>
        <taxon>Eukaryota</taxon>
        <taxon>Fungi</taxon>
        <taxon>Dikarya</taxon>
        <taxon>Ascomycota</taxon>
        <taxon>Pezizomycotina</taxon>
        <taxon>Eurotiomycetes</taxon>
        <taxon>Eurotiomycetidae</taxon>
        <taxon>Eurotiales</taxon>
        <taxon>Aspergillaceae</taxon>
        <taxon>Penicillium</taxon>
    </lineage>
</organism>
<dbReference type="PANTHER" id="PTHR18952">
    <property type="entry name" value="CARBONIC ANHYDRASE"/>
    <property type="match status" value="1"/>
</dbReference>